<dbReference type="Proteomes" id="UP000481288">
    <property type="component" value="Unassembled WGS sequence"/>
</dbReference>
<proteinExistence type="predicted"/>
<dbReference type="Pfam" id="PF00293">
    <property type="entry name" value="NUDIX"/>
    <property type="match status" value="1"/>
</dbReference>
<reference evidence="2 3" key="1">
    <citation type="submission" date="2018-05" db="EMBL/GenBank/DDBJ databases">
        <title>Whole genome sequencing for identification of molecular markers to develop diagnostic detection tools for the regulated plant pathogen Lachnellula willkommii.</title>
        <authorList>
            <person name="Giroux E."/>
            <person name="Bilodeau G."/>
        </authorList>
    </citation>
    <scope>NUCLEOTIDE SEQUENCE [LARGE SCALE GENOMIC DNA]</scope>
    <source>
        <strain evidence="2 3">CBS 625.97</strain>
    </source>
</reference>
<dbReference type="GO" id="GO:0044715">
    <property type="term" value="F:8-oxo-dGDP phosphatase activity"/>
    <property type="evidence" value="ECO:0007669"/>
    <property type="project" value="UniProtKB-ARBA"/>
</dbReference>
<sequence>MKSNLDLVEDCDRVPENPELLYKFLISGYEGTFGHLLETTAQAIEWGEHWEVDHDRRTLKLLGADVEERNKRLHETLVAERDKGTFELLKMWTGKIFPVYGPGKELVLNVERVAAPVFGIITYGIQLLAYQDNPEGPSVWIARRASWKRTFPNMLDSTVGGSLPTGESPFECLLRESEEEVSFKPKLVRDNAVACGTINYVSITDERSKGEQGLLCPEVQFCYEMKIPNDVIPIPGDHEAQEVILLNIEQLKAALAKGEFTPANGCVVLDFFIRHGILNFENEPNYITIASRLHKLLDLQSA</sequence>
<keyword evidence="3" id="KW-1185">Reference proteome</keyword>
<dbReference type="PROSITE" id="PS51462">
    <property type="entry name" value="NUDIX"/>
    <property type="match status" value="1"/>
</dbReference>
<dbReference type="Gene3D" id="3.90.79.10">
    <property type="entry name" value="Nucleoside Triphosphate Pyrophosphohydrolase"/>
    <property type="match status" value="1"/>
</dbReference>
<evidence type="ECO:0000259" key="1">
    <source>
        <dbReference type="PROSITE" id="PS51462"/>
    </source>
</evidence>
<gene>
    <name evidence="2" type="primary">YJR142W_2</name>
    <name evidence="2" type="ORF">LCER1_G007646</name>
</gene>
<dbReference type="InterPro" id="IPR015797">
    <property type="entry name" value="NUDIX_hydrolase-like_dom_sf"/>
</dbReference>
<dbReference type="OrthoDB" id="10261522at2759"/>
<dbReference type="SUPFAM" id="SSF55811">
    <property type="entry name" value="Nudix"/>
    <property type="match status" value="1"/>
</dbReference>
<evidence type="ECO:0000313" key="2">
    <source>
        <dbReference type="EMBL" id="TVY50699.1"/>
    </source>
</evidence>
<dbReference type="CDD" id="cd03676">
    <property type="entry name" value="NUDIX_Tnr3_like"/>
    <property type="match status" value="1"/>
</dbReference>
<protein>
    <recommendedName>
        <fullName evidence="1">Nudix hydrolase domain-containing protein</fullName>
    </recommendedName>
</protein>
<name>A0A7D8Z2W8_9HELO</name>
<dbReference type="InterPro" id="IPR031804">
    <property type="entry name" value="DUF4743"/>
</dbReference>
<dbReference type="EMBL" id="QGMG01001030">
    <property type="protein sequence ID" value="TVY50699.1"/>
    <property type="molecule type" value="Genomic_DNA"/>
</dbReference>
<feature type="domain" description="Nudix hydrolase" evidence="1">
    <location>
        <begin position="122"/>
        <end position="268"/>
    </location>
</feature>
<dbReference type="FunFam" id="3.90.79.10:FF:000019">
    <property type="entry name" value="Thiamin pyrophosphokinase, putative"/>
    <property type="match status" value="1"/>
</dbReference>
<comment type="caution">
    <text evidence="2">The sequence shown here is derived from an EMBL/GenBank/DDBJ whole genome shotgun (WGS) entry which is preliminary data.</text>
</comment>
<dbReference type="AlphaFoldDB" id="A0A7D8Z2W8"/>
<dbReference type="InterPro" id="IPR000086">
    <property type="entry name" value="NUDIX_hydrolase_dom"/>
</dbReference>
<accession>A0A7D8Z2W8</accession>
<dbReference type="Pfam" id="PF15916">
    <property type="entry name" value="DUF4743"/>
    <property type="match status" value="1"/>
</dbReference>
<evidence type="ECO:0000313" key="3">
    <source>
        <dbReference type="Proteomes" id="UP000481288"/>
    </source>
</evidence>
<organism evidence="2 3">
    <name type="scientific">Lachnellula cervina</name>
    <dbReference type="NCBI Taxonomy" id="1316786"/>
    <lineage>
        <taxon>Eukaryota</taxon>
        <taxon>Fungi</taxon>
        <taxon>Dikarya</taxon>
        <taxon>Ascomycota</taxon>
        <taxon>Pezizomycotina</taxon>
        <taxon>Leotiomycetes</taxon>
        <taxon>Helotiales</taxon>
        <taxon>Lachnaceae</taxon>
        <taxon>Lachnellula</taxon>
    </lineage>
</organism>